<evidence type="ECO:0000313" key="2">
    <source>
        <dbReference type="EMBL" id="MED6190257.1"/>
    </source>
</evidence>
<gene>
    <name evidence="2" type="ORF">PIB30_104093</name>
</gene>
<name>A0ABU6WY41_9FABA</name>
<protein>
    <submittedName>
        <fullName evidence="2">Uncharacterized protein</fullName>
    </submittedName>
</protein>
<evidence type="ECO:0000313" key="3">
    <source>
        <dbReference type="Proteomes" id="UP001341840"/>
    </source>
</evidence>
<accession>A0ABU6WY41</accession>
<reference evidence="2 3" key="1">
    <citation type="journal article" date="2023" name="Plants (Basel)">
        <title>Bridging the Gap: Combining Genomics and Transcriptomics Approaches to Understand Stylosanthes scabra, an Orphan Legume from the Brazilian Caatinga.</title>
        <authorList>
            <person name="Ferreira-Neto J.R.C."/>
            <person name="da Silva M.D."/>
            <person name="Binneck E."/>
            <person name="de Melo N.F."/>
            <person name="da Silva R.H."/>
            <person name="de Melo A.L.T.M."/>
            <person name="Pandolfi V."/>
            <person name="Bustamante F.O."/>
            <person name="Brasileiro-Vidal A.C."/>
            <person name="Benko-Iseppon A.M."/>
        </authorList>
    </citation>
    <scope>NUCLEOTIDE SEQUENCE [LARGE SCALE GENOMIC DNA]</scope>
    <source>
        <tissue evidence="2">Leaves</tissue>
    </source>
</reference>
<sequence>GYGWSISAWPLWNSRGTPEAQSLAEVSHAFSGRSLTWFQLWSHWNPHADWDTFDLAFLHQFKLAMRPLLPKICWNKVEGEAKTLQSARDITDQDPIPNTAEQQLITYQKQDEENEAELDEPDSGDGASSFKATSASEWSELAKEVVVQRPPPEPPDLNAEDSAIMKRKVEPPDLEATNVDARCRSLDRSCGRDS</sequence>
<organism evidence="2 3">
    <name type="scientific">Stylosanthes scabra</name>
    <dbReference type="NCBI Taxonomy" id="79078"/>
    <lineage>
        <taxon>Eukaryota</taxon>
        <taxon>Viridiplantae</taxon>
        <taxon>Streptophyta</taxon>
        <taxon>Embryophyta</taxon>
        <taxon>Tracheophyta</taxon>
        <taxon>Spermatophyta</taxon>
        <taxon>Magnoliopsida</taxon>
        <taxon>eudicotyledons</taxon>
        <taxon>Gunneridae</taxon>
        <taxon>Pentapetalae</taxon>
        <taxon>rosids</taxon>
        <taxon>fabids</taxon>
        <taxon>Fabales</taxon>
        <taxon>Fabaceae</taxon>
        <taxon>Papilionoideae</taxon>
        <taxon>50 kb inversion clade</taxon>
        <taxon>dalbergioids sensu lato</taxon>
        <taxon>Dalbergieae</taxon>
        <taxon>Pterocarpus clade</taxon>
        <taxon>Stylosanthes</taxon>
    </lineage>
</organism>
<feature type="region of interest" description="Disordered" evidence="1">
    <location>
        <begin position="111"/>
        <end position="177"/>
    </location>
</feature>
<proteinExistence type="predicted"/>
<dbReference type="EMBL" id="JASCZI010184763">
    <property type="protein sequence ID" value="MED6190257.1"/>
    <property type="molecule type" value="Genomic_DNA"/>
</dbReference>
<feature type="non-terminal residue" evidence="2">
    <location>
        <position position="1"/>
    </location>
</feature>
<evidence type="ECO:0000256" key="1">
    <source>
        <dbReference type="SAM" id="MobiDB-lite"/>
    </source>
</evidence>
<comment type="caution">
    <text evidence="2">The sequence shown here is derived from an EMBL/GenBank/DDBJ whole genome shotgun (WGS) entry which is preliminary data.</text>
</comment>
<feature type="compositionally biased region" description="Acidic residues" evidence="1">
    <location>
        <begin position="112"/>
        <end position="123"/>
    </location>
</feature>
<dbReference type="Proteomes" id="UP001341840">
    <property type="component" value="Unassembled WGS sequence"/>
</dbReference>
<keyword evidence="3" id="KW-1185">Reference proteome</keyword>